<comment type="caution">
    <text evidence="3">The sequence shown here is derived from an EMBL/GenBank/DDBJ whole genome shotgun (WGS) entry which is preliminary data.</text>
</comment>
<dbReference type="RefSeq" id="WP_192786631.1">
    <property type="nucleotide sequence ID" value="NZ_JADBEK010000001.1"/>
</dbReference>
<feature type="region of interest" description="Disordered" evidence="1">
    <location>
        <begin position="1"/>
        <end position="55"/>
    </location>
</feature>
<dbReference type="PANTHER" id="PTHR35400">
    <property type="entry name" value="SLR1083 PROTEIN"/>
    <property type="match status" value="1"/>
</dbReference>
<dbReference type="InterPro" id="IPR011335">
    <property type="entry name" value="Restrct_endonuc-II-like"/>
</dbReference>
<protein>
    <submittedName>
        <fullName evidence="3">Uma2 family endonuclease</fullName>
    </submittedName>
</protein>
<feature type="compositionally biased region" description="Basic and acidic residues" evidence="1">
    <location>
        <begin position="21"/>
        <end position="38"/>
    </location>
</feature>
<dbReference type="Gene3D" id="3.90.1570.10">
    <property type="entry name" value="tt1808, chain A"/>
    <property type="match status" value="1"/>
</dbReference>
<reference evidence="3 4" key="1">
    <citation type="submission" date="2020-10" db="EMBL/GenBank/DDBJ databases">
        <title>Sequencing the genomes of 1000 actinobacteria strains.</title>
        <authorList>
            <person name="Klenk H.-P."/>
        </authorList>
    </citation>
    <scope>NUCLEOTIDE SEQUENCE [LARGE SCALE GENOMIC DNA]</scope>
    <source>
        <strain evidence="3 4">DSM 43173</strain>
    </source>
</reference>
<dbReference type="CDD" id="cd06260">
    <property type="entry name" value="DUF820-like"/>
    <property type="match status" value="1"/>
</dbReference>
<dbReference type="PANTHER" id="PTHR35400:SF3">
    <property type="entry name" value="SLL1072 PROTEIN"/>
    <property type="match status" value="1"/>
</dbReference>
<keyword evidence="3" id="KW-0255">Endonuclease</keyword>
<evidence type="ECO:0000256" key="1">
    <source>
        <dbReference type="SAM" id="MobiDB-lite"/>
    </source>
</evidence>
<evidence type="ECO:0000259" key="2">
    <source>
        <dbReference type="Pfam" id="PF05685"/>
    </source>
</evidence>
<keyword evidence="3" id="KW-0378">Hydrolase</keyword>
<proteinExistence type="predicted"/>
<accession>A0ABR9LZC2</accession>
<keyword evidence="4" id="KW-1185">Reference proteome</keyword>
<dbReference type="Proteomes" id="UP000633509">
    <property type="component" value="Unassembled WGS sequence"/>
</dbReference>
<evidence type="ECO:0000313" key="4">
    <source>
        <dbReference type="Proteomes" id="UP000633509"/>
    </source>
</evidence>
<dbReference type="InterPro" id="IPR012296">
    <property type="entry name" value="Nuclease_put_TT1808"/>
</dbReference>
<dbReference type="GO" id="GO:0004519">
    <property type="term" value="F:endonuclease activity"/>
    <property type="evidence" value="ECO:0007669"/>
    <property type="project" value="UniProtKB-KW"/>
</dbReference>
<sequence>MVAMVEEELHTDAVEVEEDHTDAAEERHSTEEERHTDEAEQEDNPKATAVRRRRTPRTARELFDVLPPLPGFRVEVIEGKLIVSPSGTPEHFLASDELAYALRPLRKERGWHGAHGPQICIDGPRYSLQPDYVLWPRDCKRWGNDLLSTGVIMVTEVVSPSSVRDDREEKVRLYALGEVPVYLLIDQVAKSPSVTVFSDIEDGVYRTIDSEPMGKLLYLPDPVNFELDTSIFMQ</sequence>
<dbReference type="SUPFAM" id="SSF52980">
    <property type="entry name" value="Restriction endonuclease-like"/>
    <property type="match status" value="1"/>
</dbReference>
<gene>
    <name evidence="3" type="ORF">H4W80_004253</name>
</gene>
<dbReference type="InterPro" id="IPR008538">
    <property type="entry name" value="Uma2"/>
</dbReference>
<organism evidence="3 4">
    <name type="scientific">Nonomuraea angiospora</name>
    <dbReference type="NCBI Taxonomy" id="46172"/>
    <lineage>
        <taxon>Bacteria</taxon>
        <taxon>Bacillati</taxon>
        <taxon>Actinomycetota</taxon>
        <taxon>Actinomycetes</taxon>
        <taxon>Streptosporangiales</taxon>
        <taxon>Streptosporangiaceae</taxon>
        <taxon>Nonomuraea</taxon>
    </lineage>
</organism>
<feature type="domain" description="Putative restriction endonuclease" evidence="2">
    <location>
        <begin position="63"/>
        <end position="228"/>
    </location>
</feature>
<dbReference type="EMBL" id="JADBEK010000001">
    <property type="protein sequence ID" value="MBE1585995.1"/>
    <property type="molecule type" value="Genomic_DNA"/>
</dbReference>
<evidence type="ECO:0000313" key="3">
    <source>
        <dbReference type="EMBL" id="MBE1585995.1"/>
    </source>
</evidence>
<keyword evidence="3" id="KW-0540">Nuclease</keyword>
<dbReference type="Pfam" id="PF05685">
    <property type="entry name" value="Uma2"/>
    <property type="match status" value="1"/>
</dbReference>
<name>A0ABR9LZC2_9ACTN</name>